<dbReference type="RefSeq" id="YP_009011475.1">
    <property type="nucleotide sequence ID" value="NC_023688.1"/>
</dbReference>
<evidence type="ECO:0000313" key="2">
    <source>
        <dbReference type="Proteomes" id="UP000008726"/>
    </source>
</evidence>
<evidence type="ECO:0000313" key="1">
    <source>
        <dbReference type="EMBL" id="ADQ52765.1"/>
    </source>
</evidence>
<keyword evidence="2" id="KW-1185">Reference proteome</keyword>
<reference evidence="1 2" key="1">
    <citation type="journal article" date="2010" name="Virol. J.">
        <title>Genomes of the T4-related bacteriophages as windows on microbial genome evolution.</title>
        <authorList>
            <person name="Petrov V.M."/>
            <person name="Ratnayaka S."/>
            <person name="Nolan J.M."/>
            <person name="Miller E.S."/>
            <person name="Karam J.D."/>
        </authorList>
    </citation>
    <scope>NUCLEOTIDE SEQUENCE [LARGE SCALE GENOMIC DNA]</scope>
</reference>
<dbReference type="KEGG" id="vg:18559970"/>
<organism evidence="1 2">
    <name type="scientific">Aeromonas phage PX29</name>
    <dbReference type="NCBI Taxonomy" id="926067"/>
    <lineage>
        <taxon>Viruses</taxon>
        <taxon>Duplodnaviria</taxon>
        <taxon>Heunggongvirae</taxon>
        <taxon>Uroviricota</taxon>
        <taxon>Caudoviricetes</taxon>
        <taxon>Pantevenvirales</taxon>
        <taxon>Straboviridae</taxon>
        <taxon>Angelvirus</taxon>
        <taxon>Angelvirus px29</taxon>
    </lineage>
</organism>
<dbReference type="EMBL" id="GU396103">
    <property type="protein sequence ID" value="ADQ52765.1"/>
    <property type="molecule type" value="Genomic_DNA"/>
</dbReference>
<gene>
    <name evidence="1" type="ORF">PX29p046</name>
</gene>
<accession>E5DPX9</accession>
<dbReference type="OrthoDB" id="6324at10239"/>
<dbReference type="Pfam" id="PF25680">
    <property type="entry name" value="Mom"/>
    <property type="match status" value="1"/>
</dbReference>
<dbReference type="GeneID" id="18559970"/>
<name>E5DPX9_9CAUD</name>
<dbReference type="Proteomes" id="UP000008726">
    <property type="component" value="Segment"/>
</dbReference>
<protein>
    <submittedName>
        <fullName evidence="1">Uncharacterized protein</fullName>
    </submittedName>
</protein>
<sequence>MKYVIHKQTKNNGLLTFMEVDRDVAREMIEKNHYSKKWNTSFGIVNIGVFRDDVLLGVAVFGNLMNPGSYKSISDELESNNIIELNRLWIDDSIGHNGETTMLGASFKIIRKCYPHIKAIQSFADGRLGCGTIYKASNFDYYGFDQTLFAENTETGEVFHHVPFENTKRPGSMLERWRMLLDDKCKWFDVKTYRYIYWLDRKVKCKKEKLPYPEYSKGIDYREFTYPPRMYARAYLMFKWRGEDNYANLAKAKSKSLDFDAEIKDLEENETMKWLKTLDEFNRDKGLTDLFGDF</sequence>
<proteinExistence type="predicted"/>
<dbReference type="InterPro" id="IPR057895">
    <property type="entry name" value="Mom"/>
</dbReference>